<dbReference type="GO" id="GO:0000455">
    <property type="term" value="P:enzyme-directed rRNA pseudouridine synthesis"/>
    <property type="evidence" value="ECO:0007669"/>
    <property type="project" value="TreeGrafter"/>
</dbReference>
<dbReference type="GO" id="GO:0003723">
    <property type="term" value="F:RNA binding"/>
    <property type="evidence" value="ECO:0007669"/>
    <property type="project" value="InterPro"/>
</dbReference>
<feature type="domain" description="Pseudouridine synthase RsuA/RluA-like" evidence="2">
    <location>
        <begin position="100"/>
        <end position="227"/>
    </location>
</feature>
<protein>
    <recommendedName>
        <fullName evidence="2">Pseudouridine synthase RsuA/RluA-like domain-containing protein</fullName>
    </recommendedName>
</protein>
<dbReference type="Pfam" id="PF00849">
    <property type="entry name" value="PseudoU_synth_2"/>
    <property type="match status" value="1"/>
</dbReference>
<dbReference type="PANTHER" id="PTHR21600:SF87">
    <property type="entry name" value="RNA PSEUDOURIDYLATE SYNTHASE DOMAIN-CONTAINING PROTEIN 1"/>
    <property type="match status" value="1"/>
</dbReference>
<comment type="caution">
    <text evidence="3">The sequence shown here is derived from an EMBL/GenBank/DDBJ whole genome shotgun (WGS) entry which is preliminary data.</text>
</comment>
<comment type="similarity">
    <text evidence="1">Belongs to the pseudouridine synthase RluA family.</text>
</comment>
<dbReference type="AlphaFoldDB" id="A0A1Y5FDX3"/>
<dbReference type="InterPro" id="IPR050188">
    <property type="entry name" value="RluA_PseudoU_synthase"/>
</dbReference>
<dbReference type="InterPro" id="IPR006145">
    <property type="entry name" value="PsdUridine_synth_RsuA/RluA"/>
</dbReference>
<accession>A0A1Y5FDX3</accession>
<dbReference type="GO" id="GO:0009982">
    <property type="term" value="F:pseudouridine synthase activity"/>
    <property type="evidence" value="ECO:0007669"/>
    <property type="project" value="InterPro"/>
</dbReference>
<dbReference type="SUPFAM" id="SSF55120">
    <property type="entry name" value="Pseudouridine synthase"/>
    <property type="match status" value="1"/>
</dbReference>
<dbReference type="GO" id="GO:0140098">
    <property type="term" value="F:catalytic activity, acting on RNA"/>
    <property type="evidence" value="ECO:0007669"/>
    <property type="project" value="UniProtKB-ARBA"/>
</dbReference>
<sequence length="283" mass="32653">MTEQIEKKIEAQNIKFTTLPAEDGMLIVDLIEKLSPLSKSVIKKLMVFGAVYQTINTKRKRVRKAKSIQKAGNIIECYYDPKIDLNEAFEFKNLYETRNYGVYLKPAGALTEGTTFGDQTSLFRHVEKHKKFANIVNRLDRETEGLVVIAYNPKTQNLFQEMWRDKVTKKYQAIVLGEMDGSGEFTNEINKKFTKTEYQCLEFNGNKTMVDISLKTERKNQIRIHFADAGHPVIGDPIYGEKNKNKEGLKLVSYSLEFIDPYSNKEVKVLLPEDRLLFENESN</sequence>
<organism evidence="3 4">
    <name type="scientific">Halobacteriovorax marinus</name>
    <dbReference type="NCBI Taxonomy" id="97084"/>
    <lineage>
        <taxon>Bacteria</taxon>
        <taxon>Pseudomonadati</taxon>
        <taxon>Bdellovibrionota</taxon>
        <taxon>Bacteriovoracia</taxon>
        <taxon>Bacteriovoracales</taxon>
        <taxon>Halobacteriovoraceae</taxon>
        <taxon>Halobacteriovorax</taxon>
    </lineage>
</organism>
<evidence type="ECO:0000259" key="2">
    <source>
        <dbReference type="Pfam" id="PF00849"/>
    </source>
</evidence>
<dbReference type="Proteomes" id="UP000196531">
    <property type="component" value="Unassembled WGS sequence"/>
</dbReference>
<dbReference type="CDD" id="cd02869">
    <property type="entry name" value="PseudoU_synth_RluA_like"/>
    <property type="match status" value="1"/>
</dbReference>
<name>A0A1Y5FDX3_9BACT</name>
<proteinExistence type="inferred from homology"/>
<dbReference type="Gene3D" id="3.30.2350.10">
    <property type="entry name" value="Pseudouridine synthase"/>
    <property type="match status" value="1"/>
</dbReference>
<gene>
    <name evidence="3" type="ORF">A9Q84_10705</name>
</gene>
<dbReference type="PANTHER" id="PTHR21600">
    <property type="entry name" value="MITOCHONDRIAL RNA PSEUDOURIDINE SYNTHASE"/>
    <property type="match status" value="1"/>
</dbReference>
<evidence type="ECO:0000313" key="4">
    <source>
        <dbReference type="Proteomes" id="UP000196531"/>
    </source>
</evidence>
<reference evidence="4" key="1">
    <citation type="journal article" date="2017" name="Proc. Natl. Acad. Sci. U.S.A.">
        <title>Simulation of Deepwater Horizon oil plume reveals substrate specialization within a complex community of hydrocarbon-degraders.</title>
        <authorList>
            <person name="Hu P."/>
            <person name="Dubinsky E.A."/>
            <person name="Probst A.J."/>
            <person name="Wang J."/>
            <person name="Sieber C.M.K."/>
            <person name="Tom L.M."/>
            <person name="Gardinali P."/>
            <person name="Banfield J.F."/>
            <person name="Atlas R.M."/>
            <person name="Andersen G.L."/>
        </authorList>
    </citation>
    <scope>NUCLEOTIDE SEQUENCE [LARGE SCALE GENOMIC DNA]</scope>
</reference>
<dbReference type="InterPro" id="IPR020103">
    <property type="entry name" value="PsdUridine_synth_cat_dom_sf"/>
</dbReference>
<evidence type="ECO:0000256" key="1">
    <source>
        <dbReference type="ARBA" id="ARBA00010876"/>
    </source>
</evidence>
<evidence type="ECO:0000313" key="3">
    <source>
        <dbReference type="EMBL" id="OUR96802.1"/>
    </source>
</evidence>
<dbReference type="EMBL" id="MAAO01000006">
    <property type="protein sequence ID" value="OUR96802.1"/>
    <property type="molecule type" value="Genomic_DNA"/>
</dbReference>